<dbReference type="SMART" id="SM00458">
    <property type="entry name" value="RICIN"/>
    <property type="match status" value="1"/>
</dbReference>
<organism evidence="3 4">
    <name type="scientific">Streptomyces cinnamoneus</name>
    <name type="common">Streptoverticillium cinnamoneum</name>
    <dbReference type="NCBI Taxonomy" id="53446"/>
    <lineage>
        <taxon>Bacteria</taxon>
        <taxon>Bacillati</taxon>
        <taxon>Actinomycetota</taxon>
        <taxon>Actinomycetes</taxon>
        <taxon>Kitasatosporales</taxon>
        <taxon>Streptomycetaceae</taxon>
        <taxon>Streptomyces</taxon>
        <taxon>Streptomyces cinnamoneus group</taxon>
    </lineage>
</organism>
<feature type="signal peptide" evidence="1">
    <location>
        <begin position="1"/>
        <end position="24"/>
    </location>
</feature>
<name>A0A918TRG4_STRCJ</name>
<dbReference type="Pfam" id="PF14200">
    <property type="entry name" value="RicinB_lectin_2"/>
    <property type="match status" value="1"/>
</dbReference>
<gene>
    <name evidence="3" type="ORF">GCM10010507_32130</name>
</gene>
<comment type="caution">
    <text evidence="3">The sequence shown here is derived from an EMBL/GenBank/DDBJ whole genome shotgun (WGS) entry which is preliminary data.</text>
</comment>
<dbReference type="Proteomes" id="UP000646244">
    <property type="component" value="Unassembled WGS sequence"/>
</dbReference>
<evidence type="ECO:0000256" key="1">
    <source>
        <dbReference type="SAM" id="SignalP"/>
    </source>
</evidence>
<reference evidence="3" key="1">
    <citation type="journal article" date="2014" name="Int. J. Syst. Evol. Microbiol.">
        <title>Complete genome sequence of Corynebacterium casei LMG S-19264T (=DSM 44701T), isolated from a smear-ripened cheese.</title>
        <authorList>
            <consortium name="US DOE Joint Genome Institute (JGI-PGF)"/>
            <person name="Walter F."/>
            <person name="Albersmeier A."/>
            <person name="Kalinowski J."/>
            <person name="Ruckert C."/>
        </authorList>
    </citation>
    <scope>NUCLEOTIDE SEQUENCE</scope>
    <source>
        <strain evidence="3">JCM 4633</strain>
    </source>
</reference>
<dbReference type="EMBL" id="BMVB01000009">
    <property type="protein sequence ID" value="GHC53492.1"/>
    <property type="molecule type" value="Genomic_DNA"/>
</dbReference>
<reference evidence="3" key="2">
    <citation type="submission" date="2020-09" db="EMBL/GenBank/DDBJ databases">
        <authorList>
            <person name="Sun Q."/>
            <person name="Ohkuma M."/>
        </authorList>
    </citation>
    <scope>NUCLEOTIDE SEQUENCE</scope>
    <source>
        <strain evidence="3">JCM 4633</strain>
    </source>
</reference>
<dbReference type="InterPro" id="IPR035992">
    <property type="entry name" value="Ricin_B-like_lectins"/>
</dbReference>
<dbReference type="Gene3D" id="2.80.10.50">
    <property type="match status" value="2"/>
</dbReference>
<dbReference type="InterPro" id="IPR000772">
    <property type="entry name" value="Ricin_B_lectin"/>
</dbReference>
<sequence length="321" mass="34347">MRGSRRTGRRVAPALGVAGIMAVAALDTAGASPRTPQAAGKGAAAPAGVAAAAPAGAAAALVAGPDTCVPGMVWRKARPNDLVCVTPLSRAAIQQQNTEAPAHTRADGSCTFNWVRRQATPLDRVCVSPATAKIVRNQTAVATKYWAATADKRNGQTLTKDPFWFPNAFYRIHSIFTGPNPLFADVFQASTADGTGLIIYSRVAGGHQEFQFRRVGNDLAYQNIFEIVARHSGKCLDVSGFSRNDGARVIQWPCHGGNNQKWYLHRRADNLFELRSVLSGKCLDAANPNNPAGTAPPFGAPLQQWTCLGNRNQAWQLIPQH</sequence>
<dbReference type="AlphaFoldDB" id="A0A918TRG4"/>
<evidence type="ECO:0000259" key="2">
    <source>
        <dbReference type="SMART" id="SM00458"/>
    </source>
</evidence>
<accession>A0A918TRG4</accession>
<evidence type="ECO:0000313" key="3">
    <source>
        <dbReference type="EMBL" id="GHC53492.1"/>
    </source>
</evidence>
<keyword evidence="1" id="KW-0732">Signal</keyword>
<dbReference type="PROSITE" id="PS50231">
    <property type="entry name" value="RICIN_B_LECTIN"/>
    <property type="match status" value="1"/>
</dbReference>
<proteinExistence type="predicted"/>
<protein>
    <recommendedName>
        <fullName evidence="2">Ricin B lectin domain-containing protein</fullName>
    </recommendedName>
</protein>
<dbReference type="SUPFAM" id="SSF50370">
    <property type="entry name" value="Ricin B-like lectins"/>
    <property type="match status" value="1"/>
</dbReference>
<feature type="domain" description="Ricin B lectin" evidence="2">
    <location>
        <begin position="170"/>
        <end position="318"/>
    </location>
</feature>
<dbReference type="RefSeq" id="WP_190110470.1">
    <property type="nucleotide sequence ID" value="NZ_BMVB01000009.1"/>
</dbReference>
<evidence type="ECO:0000313" key="4">
    <source>
        <dbReference type="Proteomes" id="UP000646244"/>
    </source>
</evidence>
<dbReference type="CDD" id="cd00161">
    <property type="entry name" value="beta-trefoil_Ricin-like"/>
    <property type="match status" value="1"/>
</dbReference>
<feature type="chain" id="PRO_5039395579" description="Ricin B lectin domain-containing protein" evidence="1">
    <location>
        <begin position="25"/>
        <end position="321"/>
    </location>
</feature>